<name>A0ABR2LU14_9ASPA</name>
<accession>A0ABR2LU14</accession>
<gene>
    <name evidence="2" type="ORF">KSP40_PGU012618</name>
</gene>
<keyword evidence="1" id="KW-0812">Transmembrane</keyword>
<keyword evidence="1" id="KW-0472">Membrane</keyword>
<comment type="caution">
    <text evidence="2">The sequence shown here is derived from an EMBL/GenBank/DDBJ whole genome shotgun (WGS) entry which is preliminary data.</text>
</comment>
<dbReference type="EMBL" id="JBBWWR010000015">
    <property type="protein sequence ID" value="KAK8950342.1"/>
    <property type="molecule type" value="Genomic_DNA"/>
</dbReference>
<feature type="transmembrane region" description="Helical" evidence="1">
    <location>
        <begin position="57"/>
        <end position="80"/>
    </location>
</feature>
<proteinExistence type="predicted"/>
<keyword evidence="1" id="KW-1133">Transmembrane helix</keyword>
<feature type="transmembrane region" description="Helical" evidence="1">
    <location>
        <begin position="16"/>
        <end position="37"/>
    </location>
</feature>
<keyword evidence="3" id="KW-1185">Reference proteome</keyword>
<protein>
    <submittedName>
        <fullName evidence="2">Uncharacterized protein</fullName>
    </submittedName>
</protein>
<sequence>MRGRSNSEMGLRQRTLILGFIVALFFGMAVYFRLWSFDSSFTVDDREELRFVSIIKLRFASLISAVEGAGFWNGAVLLLYSPWSPSLDFTITSEIPELLLGSEFGFGKGLPRRSLVQSLLSWNYLCSLFLYRTCFL</sequence>
<evidence type="ECO:0000313" key="3">
    <source>
        <dbReference type="Proteomes" id="UP001412067"/>
    </source>
</evidence>
<reference evidence="2 3" key="1">
    <citation type="journal article" date="2022" name="Nat. Plants">
        <title>Genomes of leafy and leafless Platanthera orchids illuminate the evolution of mycoheterotrophy.</title>
        <authorList>
            <person name="Li M.H."/>
            <person name="Liu K.W."/>
            <person name="Li Z."/>
            <person name="Lu H.C."/>
            <person name="Ye Q.L."/>
            <person name="Zhang D."/>
            <person name="Wang J.Y."/>
            <person name="Li Y.F."/>
            <person name="Zhong Z.M."/>
            <person name="Liu X."/>
            <person name="Yu X."/>
            <person name="Liu D.K."/>
            <person name="Tu X.D."/>
            <person name="Liu B."/>
            <person name="Hao Y."/>
            <person name="Liao X.Y."/>
            <person name="Jiang Y.T."/>
            <person name="Sun W.H."/>
            <person name="Chen J."/>
            <person name="Chen Y.Q."/>
            <person name="Ai Y."/>
            <person name="Zhai J.W."/>
            <person name="Wu S.S."/>
            <person name="Zhou Z."/>
            <person name="Hsiao Y.Y."/>
            <person name="Wu W.L."/>
            <person name="Chen Y.Y."/>
            <person name="Lin Y.F."/>
            <person name="Hsu J.L."/>
            <person name="Li C.Y."/>
            <person name="Wang Z.W."/>
            <person name="Zhao X."/>
            <person name="Zhong W.Y."/>
            <person name="Ma X.K."/>
            <person name="Ma L."/>
            <person name="Huang J."/>
            <person name="Chen G.Z."/>
            <person name="Huang M.Z."/>
            <person name="Huang L."/>
            <person name="Peng D.H."/>
            <person name="Luo Y.B."/>
            <person name="Zou S.Q."/>
            <person name="Chen S.P."/>
            <person name="Lan S."/>
            <person name="Tsai W.C."/>
            <person name="Van de Peer Y."/>
            <person name="Liu Z.J."/>
        </authorList>
    </citation>
    <scope>NUCLEOTIDE SEQUENCE [LARGE SCALE GENOMIC DNA]</scope>
    <source>
        <strain evidence="2">Lor288</strain>
    </source>
</reference>
<dbReference type="Proteomes" id="UP001412067">
    <property type="component" value="Unassembled WGS sequence"/>
</dbReference>
<organism evidence="2 3">
    <name type="scientific">Platanthera guangdongensis</name>
    <dbReference type="NCBI Taxonomy" id="2320717"/>
    <lineage>
        <taxon>Eukaryota</taxon>
        <taxon>Viridiplantae</taxon>
        <taxon>Streptophyta</taxon>
        <taxon>Embryophyta</taxon>
        <taxon>Tracheophyta</taxon>
        <taxon>Spermatophyta</taxon>
        <taxon>Magnoliopsida</taxon>
        <taxon>Liliopsida</taxon>
        <taxon>Asparagales</taxon>
        <taxon>Orchidaceae</taxon>
        <taxon>Orchidoideae</taxon>
        <taxon>Orchideae</taxon>
        <taxon>Orchidinae</taxon>
        <taxon>Platanthera</taxon>
    </lineage>
</organism>
<evidence type="ECO:0000256" key="1">
    <source>
        <dbReference type="SAM" id="Phobius"/>
    </source>
</evidence>
<evidence type="ECO:0000313" key="2">
    <source>
        <dbReference type="EMBL" id="KAK8950342.1"/>
    </source>
</evidence>